<sequence>MTVYDWACSIWRMVVPVIAGWIVTLLVQINVDVDEQSLSNALVAGFVIVYYGLFRTLESKVSPVFGWFLGLARPPAYPPKPAPEPTLTTKQSNAPYGPPPT</sequence>
<comment type="caution">
    <text evidence="3">The sequence shown here is derived from an EMBL/GenBank/DDBJ whole genome shotgun (WGS) entry which is preliminary data.</text>
</comment>
<keyword evidence="2" id="KW-1133">Transmembrane helix</keyword>
<evidence type="ECO:0000256" key="2">
    <source>
        <dbReference type="SAM" id="Phobius"/>
    </source>
</evidence>
<evidence type="ECO:0000256" key="1">
    <source>
        <dbReference type="SAM" id="MobiDB-lite"/>
    </source>
</evidence>
<gene>
    <name evidence="3" type="ORF">SMALB_6085</name>
</gene>
<dbReference type="EMBL" id="JAALLH010000001">
    <property type="protein sequence ID" value="NIY68007.1"/>
    <property type="molecule type" value="Genomic_DNA"/>
</dbReference>
<feature type="transmembrane region" description="Helical" evidence="2">
    <location>
        <begin position="12"/>
        <end position="31"/>
    </location>
</feature>
<keyword evidence="2" id="KW-0812">Transmembrane</keyword>
<reference evidence="3 4" key="1">
    <citation type="submission" date="2020-02" db="EMBL/GenBank/DDBJ databases">
        <title>Streptomyces malaysiensis DSM14702 (JHCC583434, PFL_A843) Genome sequencing and assembly.</title>
        <authorList>
            <person name="Samborskyy M."/>
        </authorList>
    </citation>
    <scope>NUCLEOTIDE SEQUENCE [LARGE SCALE GENOMIC DNA]</scope>
    <source>
        <strain evidence="3 4">DSM 14702</strain>
    </source>
</reference>
<evidence type="ECO:0000313" key="4">
    <source>
        <dbReference type="Proteomes" id="UP000536624"/>
    </source>
</evidence>
<feature type="transmembrane region" description="Helical" evidence="2">
    <location>
        <begin position="37"/>
        <end position="54"/>
    </location>
</feature>
<dbReference type="AlphaFoldDB" id="A0A7X5X7K2"/>
<protein>
    <submittedName>
        <fullName evidence="3">Uncharacterized protein</fullName>
    </submittedName>
</protein>
<proteinExistence type="predicted"/>
<dbReference type="Proteomes" id="UP000536624">
    <property type="component" value="Unassembled WGS sequence"/>
</dbReference>
<keyword evidence="2" id="KW-0472">Membrane</keyword>
<organism evidence="3 4">
    <name type="scientific">Streptomyces malaysiensis</name>
    <dbReference type="NCBI Taxonomy" id="92644"/>
    <lineage>
        <taxon>Bacteria</taxon>
        <taxon>Bacillati</taxon>
        <taxon>Actinomycetota</taxon>
        <taxon>Actinomycetes</taxon>
        <taxon>Kitasatosporales</taxon>
        <taxon>Streptomycetaceae</taxon>
        <taxon>Streptomyces</taxon>
        <taxon>Streptomyces violaceusniger group</taxon>
    </lineage>
</organism>
<name>A0A7X5X7K2_STRMQ</name>
<evidence type="ECO:0000313" key="3">
    <source>
        <dbReference type="EMBL" id="NIY68007.1"/>
    </source>
</evidence>
<accession>A0A7X5X7K2</accession>
<feature type="region of interest" description="Disordered" evidence="1">
    <location>
        <begin position="79"/>
        <end position="101"/>
    </location>
</feature>
<dbReference type="RefSeq" id="WP_167503125.1">
    <property type="nucleotide sequence ID" value="NZ_JAALLH010000001.1"/>
</dbReference>